<keyword evidence="3" id="KW-1185">Reference proteome</keyword>
<name>A0A8C6G3W4_MUSSI</name>
<dbReference type="AlphaFoldDB" id="A0A8C6G3W4"/>
<dbReference type="Proteomes" id="UP000694415">
    <property type="component" value="Unplaced"/>
</dbReference>
<evidence type="ECO:0000313" key="3">
    <source>
        <dbReference type="Proteomes" id="UP000694415"/>
    </source>
</evidence>
<organism evidence="2 3">
    <name type="scientific">Mus spicilegus</name>
    <name type="common">Mound-building mouse</name>
    <dbReference type="NCBI Taxonomy" id="10103"/>
    <lineage>
        <taxon>Eukaryota</taxon>
        <taxon>Metazoa</taxon>
        <taxon>Chordata</taxon>
        <taxon>Craniata</taxon>
        <taxon>Vertebrata</taxon>
        <taxon>Euteleostomi</taxon>
        <taxon>Mammalia</taxon>
        <taxon>Eutheria</taxon>
        <taxon>Euarchontoglires</taxon>
        <taxon>Glires</taxon>
        <taxon>Rodentia</taxon>
        <taxon>Myomorpha</taxon>
        <taxon>Muroidea</taxon>
        <taxon>Muridae</taxon>
        <taxon>Murinae</taxon>
        <taxon>Mus</taxon>
        <taxon>Mus</taxon>
    </lineage>
</organism>
<sequence length="30" mass="3608">SFFLVMVFLIRLLMQSFPTECWVLTNSQKE</sequence>
<keyword evidence="1" id="KW-0732">Signal</keyword>
<feature type="chain" id="PRO_5034360186" evidence="1">
    <location>
        <begin position="19"/>
        <end position="30"/>
    </location>
</feature>
<evidence type="ECO:0000256" key="1">
    <source>
        <dbReference type="SAM" id="SignalP"/>
    </source>
</evidence>
<protein>
    <submittedName>
        <fullName evidence="2">Predicted gene, 21903</fullName>
    </submittedName>
</protein>
<reference evidence="2" key="1">
    <citation type="submission" date="2025-08" db="UniProtKB">
        <authorList>
            <consortium name="Ensembl"/>
        </authorList>
    </citation>
    <scope>IDENTIFICATION</scope>
</reference>
<reference evidence="2" key="2">
    <citation type="submission" date="2025-09" db="UniProtKB">
        <authorList>
            <consortium name="Ensembl"/>
        </authorList>
    </citation>
    <scope>IDENTIFICATION</scope>
</reference>
<proteinExistence type="predicted"/>
<evidence type="ECO:0000313" key="2">
    <source>
        <dbReference type="Ensembl" id="ENSMSIP00000000061.1"/>
    </source>
</evidence>
<dbReference type="Ensembl" id="ENSMSIT00000000076.1">
    <property type="protein sequence ID" value="ENSMSIP00000000061.1"/>
    <property type="gene ID" value="ENSMSIG00000000066.1"/>
</dbReference>
<accession>A0A8C6G3W4</accession>
<dbReference type="GeneTree" id="ENSGT00860000136366"/>
<feature type="signal peptide" evidence="1">
    <location>
        <begin position="1"/>
        <end position="18"/>
    </location>
</feature>